<gene>
    <name evidence="1" type="ORF">RRG08_025573</name>
</gene>
<dbReference type="AlphaFoldDB" id="A0AAE0YZ22"/>
<dbReference type="Proteomes" id="UP001283361">
    <property type="component" value="Unassembled WGS sequence"/>
</dbReference>
<proteinExistence type="predicted"/>
<keyword evidence="2" id="KW-1185">Reference proteome</keyword>
<reference evidence="1" key="1">
    <citation type="journal article" date="2023" name="G3 (Bethesda)">
        <title>A reference genome for the long-term kleptoplast-retaining sea slug Elysia crispata morphotype clarki.</title>
        <authorList>
            <person name="Eastman K.E."/>
            <person name="Pendleton A.L."/>
            <person name="Shaikh M.A."/>
            <person name="Suttiyut T."/>
            <person name="Ogas R."/>
            <person name="Tomko P."/>
            <person name="Gavelis G."/>
            <person name="Widhalm J.R."/>
            <person name="Wisecaver J.H."/>
        </authorList>
    </citation>
    <scope>NUCLEOTIDE SEQUENCE</scope>
    <source>
        <strain evidence="1">ECLA1</strain>
    </source>
</reference>
<evidence type="ECO:0000313" key="2">
    <source>
        <dbReference type="Proteomes" id="UP001283361"/>
    </source>
</evidence>
<sequence>MAESTSLSPRPARSAWTRLVPPAAFLVVTVFCMLLNTTDMTIRWPFGASKPQNKGGTLFPNTRLLRSTEPREKLLTQARETLEYWWHIKHKQGGPSSDPCPFSTTARTEPPGQDLEEMYGSVKQSIDIMEAMGFANLTTCGGRYPNFVPEVSTDVGSPTDKIQGLLASVDISADNMEELTMKKFCYAPTFRPPTLENLKSYAQSDDKKLVSDPGFCSRLLQLHRDIIAGMEPPLLTLFTWIPDPIEDAAKVSRRYLALNLDMFKPFIQPVLITDRRMVMAIANSIEWPCLPIAQLSPDNVPIFKSSSVSVMEKFNSTFYGYARGVSIFDASLLETLLAVKEKFLRTESHGEDGSAGAGAVRTKKPDIFLYGSALYKQDLSFRSNYSTVGTMAESRASTDWPDGESSLTYLIHTKQQFSDLPEVKIDDKDLVPFLAERALLLANRVIDASSTILSVYNVHLHNTNEWNRIPLPSTPRLENYNRIMASTYLDSLRQRMTAQNPIFSKFGSEGNIVFEQT</sequence>
<evidence type="ECO:0000313" key="1">
    <source>
        <dbReference type="EMBL" id="KAK3758877.1"/>
    </source>
</evidence>
<dbReference type="EMBL" id="JAWDGP010005192">
    <property type="protein sequence ID" value="KAK3758877.1"/>
    <property type="molecule type" value="Genomic_DNA"/>
</dbReference>
<name>A0AAE0YZ22_9GAST</name>
<organism evidence="1 2">
    <name type="scientific">Elysia crispata</name>
    <name type="common">lettuce slug</name>
    <dbReference type="NCBI Taxonomy" id="231223"/>
    <lineage>
        <taxon>Eukaryota</taxon>
        <taxon>Metazoa</taxon>
        <taxon>Spiralia</taxon>
        <taxon>Lophotrochozoa</taxon>
        <taxon>Mollusca</taxon>
        <taxon>Gastropoda</taxon>
        <taxon>Heterobranchia</taxon>
        <taxon>Euthyneura</taxon>
        <taxon>Panpulmonata</taxon>
        <taxon>Sacoglossa</taxon>
        <taxon>Placobranchoidea</taxon>
        <taxon>Plakobranchidae</taxon>
        <taxon>Elysia</taxon>
    </lineage>
</organism>
<comment type="caution">
    <text evidence="1">The sequence shown here is derived from an EMBL/GenBank/DDBJ whole genome shotgun (WGS) entry which is preliminary data.</text>
</comment>
<accession>A0AAE0YZ22</accession>
<protein>
    <submittedName>
        <fullName evidence="1">Uncharacterized protein</fullName>
    </submittedName>
</protein>